<reference evidence="2 3" key="1">
    <citation type="submission" date="2020-05" db="EMBL/GenBank/DDBJ databases">
        <title>Identification and distribution of gene clusters putatively required for synthesis of sphingolipid metabolism inhibitors in phylogenetically diverse species of the filamentous fungus Fusarium.</title>
        <authorList>
            <person name="Kim H.-S."/>
            <person name="Busman M."/>
            <person name="Brown D.W."/>
            <person name="Divon H."/>
            <person name="Uhlig S."/>
            <person name="Proctor R.H."/>
        </authorList>
    </citation>
    <scope>NUCLEOTIDE SEQUENCE [LARGE SCALE GENOMIC DNA]</scope>
    <source>
        <strain evidence="2 3">NRRL 25311</strain>
    </source>
</reference>
<name>A0A8H5U2X7_9HYPO</name>
<evidence type="ECO:0008006" key="4">
    <source>
        <dbReference type="Google" id="ProtNLM"/>
    </source>
</evidence>
<dbReference type="PANTHER" id="PTHR38166">
    <property type="entry name" value="C2H2-TYPE DOMAIN-CONTAINING PROTEIN-RELATED"/>
    <property type="match status" value="1"/>
</dbReference>
<dbReference type="PANTHER" id="PTHR38166:SF1">
    <property type="entry name" value="C2H2-TYPE DOMAIN-CONTAINING PROTEIN"/>
    <property type="match status" value="1"/>
</dbReference>
<organism evidence="2 3">
    <name type="scientific">Fusarium denticulatum</name>
    <dbReference type="NCBI Taxonomy" id="48507"/>
    <lineage>
        <taxon>Eukaryota</taxon>
        <taxon>Fungi</taxon>
        <taxon>Dikarya</taxon>
        <taxon>Ascomycota</taxon>
        <taxon>Pezizomycotina</taxon>
        <taxon>Sordariomycetes</taxon>
        <taxon>Hypocreomycetidae</taxon>
        <taxon>Hypocreales</taxon>
        <taxon>Nectriaceae</taxon>
        <taxon>Fusarium</taxon>
        <taxon>Fusarium fujikuroi species complex</taxon>
    </lineage>
</organism>
<protein>
    <recommendedName>
        <fullName evidence="4">C2H2-type domain-containing protein</fullName>
    </recommendedName>
</protein>
<feature type="region of interest" description="Disordered" evidence="1">
    <location>
        <begin position="1"/>
        <end position="54"/>
    </location>
</feature>
<feature type="compositionally biased region" description="Low complexity" evidence="1">
    <location>
        <begin position="10"/>
        <end position="25"/>
    </location>
</feature>
<evidence type="ECO:0000256" key="1">
    <source>
        <dbReference type="SAM" id="MobiDB-lite"/>
    </source>
</evidence>
<feature type="compositionally biased region" description="Basic and acidic residues" evidence="1">
    <location>
        <begin position="26"/>
        <end position="35"/>
    </location>
</feature>
<dbReference type="Proteomes" id="UP000562682">
    <property type="component" value="Unassembled WGS sequence"/>
</dbReference>
<dbReference type="EMBL" id="JAAOAK010000262">
    <property type="protein sequence ID" value="KAF5678862.1"/>
    <property type="molecule type" value="Genomic_DNA"/>
</dbReference>
<accession>A0A8H5U2X7</accession>
<sequence length="360" mass="41026">MTETKFHKPPTSQNTSQSNGSSTPPLDDREVKRISADQCDPWDGQQPNAPLPGCVAPLSPVHDMDSQCSSLRDTEDEVDVDDIQQWEQELAASEWFQALILELKTCAFARFRIWTERLGCITPTKEELHSPEPFESSFIQPMSYTGAGDDHDLNEDELASLSHSTSSAVFLYLACPFYIYDQEECRECLLTSDLRSIEDLVEHLFQCHSRLLYCPHCHETFDSQISRDDHVLEEKCQNSIPGPLFGLTESQKVMLLDVDIDAQCADQEARWFRIWSIVFPDTTEPRSWLLDRDPGLSISMMRDFWNANGLRHIAEALEDRRISPENSTKLIDILFEMVLEDLLIGVMDERKYSGTTLAPG</sequence>
<evidence type="ECO:0000313" key="3">
    <source>
        <dbReference type="Proteomes" id="UP000562682"/>
    </source>
</evidence>
<gene>
    <name evidence="2" type="ORF">FDENT_8857</name>
</gene>
<keyword evidence="3" id="KW-1185">Reference proteome</keyword>
<proteinExistence type="predicted"/>
<dbReference type="AlphaFoldDB" id="A0A8H5U2X7"/>
<comment type="caution">
    <text evidence="2">The sequence shown here is derived from an EMBL/GenBank/DDBJ whole genome shotgun (WGS) entry which is preliminary data.</text>
</comment>
<evidence type="ECO:0000313" key="2">
    <source>
        <dbReference type="EMBL" id="KAF5678862.1"/>
    </source>
</evidence>